<dbReference type="EMBL" id="BSEV01000018">
    <property type="protein sequence ID" value="GLK12835.1"/>
    <property type="molecule type" value="Genomic_DNA"/>
</dbReference>
<protein>
    <submittedName>
        <fullName evidence="2">Uncharacterized protein</fullName>
    </submittedName>
</protein>
<dbReference type="RefSeq" id="WP_271221146.1">
    <property type="nucleotide sequence ID" value="NZ_BAAAVD010000008.1"/>
</dbReference>
<dbReference type="AlphaFoldDB" id="A0A9W6MG66"/>
<feature type="compositionally biased region" description="Basic and acidic residues" evidence="1">
    <location>
        <begin position="1"/>
        <end position="13"/>
    </location>
</feature>
<gene>
    <name evidence="2" type="ORF">GCM10017600_62450</name>
</gene>
<comment type="caution">
    <text evidence="2">The sequence shown here is derived from an EMBL/GenBank/DDBJ whole genome shotgun (WGS) entry which is preliminary data.</text>
</comment>
<reference evidence="2" key="1">
    <citation type="journal article" date="2014" name="Int. J. Syst. Evol. Microbiol.">
        <title>Complete genome sequence of Corynebacterium casei LMG S-19264T (=DSM 44701T), isolated from a smear-ripened cheese.</title>
        <authorList>
            <consortium name="US DOE Joint Genome Institute (JGI-PGF)"/>
            <person name="Walter F."/>
            <person name="Albersmeier A."/>
            <person name="Kalinowski J."/>
            <person name="Ruckert C."/>
        </authorList>
    </citation>
    <scope>NUCLEOTIDE SEQUENCE</scope>
    <source>
        <strain evidence="2">VKM Ac-2007</strain>
    </source>
</reference>
<proteinExistence type="predicted"/>
<feature type="compositionally biased region" description="Basic and acidic residues" evidence="1">
    <location>
        <begin position="27"/>
        <end position="72"/>
    </location>
</feature>
<evidence type="ECO:0000313" key="2">
    <source>
        <dbReference type="EMBL" id="GLK12835.1"/>
    </source>
</evidence>
<reference evidence="2" key="2">
    <citation type="submission" date="2023-01" db="EMBL/GenBank/DDBJ databases">
        <authorList>
            <person name="Sun Q."/>
            <person name="Evtushenko L."/>
        </authorList>
    </citation>
    <scope>NUCLEOTIDE SEQUENCE</scope>
    <source>
        <strain evidence="2">VKM Ac-2007</strain>
    </source>
</reference>
<sequence>MNDRPGRNEDRLVYRNTDSEVNVPSQRIDEVTPDFREPHREDAPAARHDAPEGGPHGERPDDRRDGLSDDLRGPLPGHAPDRDPLNPAYQVDPSHQTDPEDPANPAPATAGQAERPGPAHPAHTRPLFDQDSEDVRRRWQEVQASFVDDPRDSVERADSLVTEITDSLRAALEARTSDLQGRWKGAERNDTEDLRTALRDYRALLEQLLDLSTGKR</sequence>
<evidence type="ECO:0000256" key="1">
    <source>
        <dbReference type="SAM" id="MobiDB-lite"/>
    </source>
</evidence>
<organism evidence="2 3">
    <name type="scientific">Streptosporangium carneum</name>
    <dbReference type="NCBI Taxonomy" id="47481"/>
    <lineage>
        <taxon>Bacteria</taxon>
        <taxon>Bacillati</taxon>
        <taxon>Actinomycetota</taxon>
        <taxon>Actinomycetes</taxon>
        <taxon>Streptosporangiales</taxon>
        <taxon>Streptosporangiaceae</taxon>
        <taxon>Streptosporangium</taxon>
    </lineage>
</organism>
<accession>A0A9W6MG66</accession>
<keyword evidence="3" id="KW-1185">Reference proteome</keyword>
<name>A0A9W6MG66_9ACTN</name>
<feature type="region of interest" description="Disordered" evidence="1">
    <location>
        <begin position="1"/>
        <end position="135"/>
    </location>
</feature>
<dbReference type="Proteomes" id="UP001143474">
    <property type="component" value="Unassembled WGS sequence"/>
</dbReference>
<evidence type="ECO:0000313" key="3">
    <source>
        <dbReference type="Proteomes" id="UP001143474"/>
    </source>
</evidence>